<keyword evidence="2 7" id="KW-0813">Transport</keyword>
<dbReference type="EMBL" id="FNLO01000002">
    <property type="protein sequence ID" value="SDV47226.1"/>
    <property type="molecule type" value="Genomic_DNA"/>
</dbReference>
<protein>
    <recommendedName>
        <fullName evidence="7">TRAP transporter small permease protein</fullName>
    </recommendedName>
</protein>
<comment type="similarity">
    <text evidence="7">Belongs to the TRAP transporter small permease family.</text>
</comment>
<evidence type="ECO:0000259" key="8">
    <source>
        <dbReference type="Pfam" id="PF04290"/>
    </source>
</evidence>
<evidence type="ECO:0000256" key="7">
    <source>
        <dbReference type="RuleBase" id="RU369079"/>
    </source>
</evidence>
<comment type="subcellular location">
    <subcellularLocation>
        <location evidence="7">Cell inner membrane</location>
        <topology evidence="7">Multi-pass membrane protein</topology>
    </subcellularLocation>
    <subcellularLocation>
        <location evidence="1">Cell membrane</location>
        <topology evidence="1">Multi-pass membrane protein</topology>
    </subcellularLocation>
</comment>
<feature type="transmembrane region" description="Helical" evidence="7">
    <location>
        <begin position="81"/>
        <end position="101"/>
    </location>
</feature>
<evidence type="ECO:0000256" key="1">
    <source>
        <dbReference type="ARBA" id="ARBA00004651"/>
    </source>
</evidence>
<dbReference type="GO" id="GO:0022857">
    <property type="term" value="F:transmembrane transporter activity"/>
    <property type="evidence" value="ECO:0007669"/>
    <property type="project" value="UniProtKB-UniRule"/>
</dbReference>
<evidence type="ECO:0000256" key="6">
    <source>
        <dbReference type="ARBA" id="ARBA00023136"/>
    </source>
</evidence>
<keyword evidence="4 7" id="KW-0812">Transmembrane</keyword>
<keyword evidence="5 7" id="KW-1133">Transmembrane helix</keyword>
<feature type="transmembrane region" description="Helical" evidence="7">
    <location>
        <begin position="47"/>
        <end position="69"/>
    </location>
</feature>
<dbReference type="STRING" id="1770053.SAMN05216551_102384"/>
<keyword evidence="10" id="KW-1185">Reference proteome</keyword>
<keyword evidence="3" id="KW-1003">Cell membrane</keyword>
<keyword evidence="7" id="KW-0997">Cell inner membrane</keyword>
<feature type="transmembrane region" description="Helical" evidence="7">
    <location>
        <begin position="121"/>
        <end position="141"/>
    </location>
</feature>
<dbReference type="OrthoDB" id="26202at2"/>
<dbReference type="GO" id="GO:0005886">
    <property type="term" value="C:plasma membrane"/>
    <property type="evidence" value="ECO:0007669"/>
    <property type="project" value="UniProtKB-SubCell"/>
</dbReference>
<comment type="function">
    <text evidence="7">Part of the tripartite ATP-independent periplasmic (TRAP) transport system.</text>
</comment>
<feature type="transmembrane region" description="Helical" evidence="7">
    <location>
        <begin position="161"/>
        <end position="179"/>
    </location>
</feature>
<dbReference type="AlphaFoldDB" id="A0A1H2PLE1"/>
<name>A0A1H2PLE1_9BURK</name>
<keyword evidence="6 7" id="KW-0472">Membrane</keyword>
<gene>
    <name evidence="9" type="ORF">SAMN05216551_102384</name>
</gene>
<evidence type="ECO:0000256" key="4">
    <source>
        <dbReference type="ARBA" id="ARBA00022692"/>
    </source>
</evidence>
<evidence type="ECO:0000313" key="10">
    <source>
        <dbReference type="Proteomes" id="UP000243719"/>
    </source>
</evidence>
<sequence length="200" mass="21802">MTHVNHEMSRLRAISDSKMGDAPPLMEISDAPHGGTESITDKCARGLVHAMVLGLVLMMSVEMFSRSFLNLSIQMSNELGGYALVAICFLSLATGQSLHAYHRVQFLDRWLSPRADAGLKVAFDIMSLIGTGVLLGEFIRFEILTWNAGDVAATSLMTPLWMPRVFLALGAAALFLALLRTLRDHARQFAVAGSGIEQPK</sequence>
<accession>A0A1H2PLE1</accession>
<feature type="domain" description="Tripartite ATP-independent periplasmic transporters DctQ component" evidence="8">
    <location>
        <begin position="55"/>
        <end position="187"/>
    </location>
</feature>
<evidence type="ECO:0000256" key="2">
    <source>
        <dbReference type="ARBA" id="ARBA00022448"/>
    </source>
</evidence>
<dbReference type="Pfam" id="PF04290">
    <property type="entry name" value="DctQ"/>
    <property type="match status" value="1"/>
</dbReference>
<proteinExistence type="inferred from homology"/>
<reference evidence="10" key="1">
    <citation type="submission" date="2016-09" db="EMBL/GenBank/DDBJ databases">
        <authorList>
            <person name="Varghese N."/>
            <person name="Submissions S."/>
        </authorList>
    </citation>
    <scope>NUCLEOTIDE SEQUENCE [LARGE SCALE GENOMIC DNA]</scope>
    <source>
        <strain evidence="10">JS23</strain>
    </source>
</reference>
<evidence type="ECO:0000256" key="3">
    <source>
        <dbReference type="ARBA" id="ARBA00022475"/>
    </source>
</evidence>
<dbReference type="Proteomes" id="UP000243719">
    <property type="component" value="Unassembled WGS sequence"/>
</dbReference>
<evidence type="ECO:0000313" key="9">
    <source>
        <dbReference type="EMBL" id="SDV47226.1"/>
    </source>
</evidence>
<evidence type="ECO:0000256" key="5">
    <source>
        <dbReference type="ARBA" id="ARBA00022989"/>
    </source>
</evidence>
<comment type="subunit">
    <text evidence="7">The complex comprises the extracytoplasmic solute receptor protein and the two transmembrane proteins.</text>
</comment>
<organism evidence="9 10">
    <name type="scientific">Chitinasiproducens palmae</name>
    <dbReference type="NCBI Taxonomy" id="1770053"/>
    <lineage>
        <taxon>Bacteria</taxon>
        <taxon>Pseudomonadati</taxon>
        <taxon>Pseudomonadota</taxon>
        <taxon>Betaproteobacteria</taxon>
        <taxon>Burkholderiales</taxon>
        <taxon>Burkholderiaceae</taxon>
        <taxon>Chitinasiproducens</taxon>
    </lineage>
</organism>
<dbReference type="InterPro" id="IPR055348">
    <property type="entry name" value="DctQ"/>
</dbReference>